<name>A0ACD1H373_9EURO</name>
<accession>A0ACD1H373</accession>
<gene>
    <name evidence="1" type="ORF">BO66DRAFT_378441</name>
</gene>
<proteinExistence type="predicted"/>
<sequence length="510" mass="57197">MKIRQKSVCDNCRRRKLGCDGMRPECTQCKWSQQACPGYPDPWTFMPPQVSGSRDAQYNLSSADLAAKPASIIDTGLSNANDIQPDHREHPNIVTKPPCEDSSGNDFDRYVARIIECYMPVEGQGRADSNPVDSQPRICGSWVEVMPKMKNDRHPENTMELAVRAFALSLDQTGQDTSTAYRNIFHAYECALGSLRRHLARPACQFQADIAIAIMCLGLAELMIPETPTGLTPHIRGVGSLICAEGPQAFQRDIFHKLYVGYVPLLIIDCFLSRKPMFIAERNWQHEPFTLNMPSPIQKLLCKASAIPTLLSNVDQFKAESQDSSLAEENVLNARALKFSFVSALTNLNEMENELTSQGHRPCQPPPLNSKSVESKHLDRVLWFPGITSANALVYLWTFKIICMTELRELAEFSAPRHIEDEICSRDLSPASLEHQINELAVLICQSMEYCIQDEMALYGPASAIYPLRIAHKILKSATNYGAHVTYIEWIVERLVSKGLRATPYIVFCS</sequence>
<evidence type="ECO:0000313" key="1">
    <source>
        <dbReference type="EMBL" id="RAH68023.1"/>
    </source>
</evidence>
<keyword evidence="2" id="KW-1185">Reference proteome</keyword>
<dbReference type="Proteomes" id="UP000249661">
    <property type="component" value="Unassembled WGS sequence"/>
</dbReference>
<evidence type="ECO:0000313" key="2">
    <source>
        <dbReference type="Proteomes" id="UP000249661"/>
    </source>
</evidence>
<reference evidence="1" key="1">
    <citation type="submission" date="2018-02" db="EMBL/GenBank/DDBJ databases">
        <title>The genomes of Aspergillus section Nigri reveals drivers in fungal speciation.</title>
        <authorList>
            <consortium name="DOE Joint Genome Institute"/>
            <person name="Vesth T.C."/>
            <person name="Nybo J."/>
            <person name="Theobald S."/>
            <person name="Brandl J."/>
            <person name="Frisvad J.C."/>
            <person name="Nielsen K.F."/>
            <person name="Lyhne E.K."/>
            <person name="Kogle M.E."/>
            <person name="Kuo A."/>
            <person name="Riley R."/>
            <person name="Clum A."/>
            <person name="Nolan M."/>
            <person name="Lipzen A."/>
            <person name="Salamov A."/>
            <person name="Henrissat B."/>
            <person name="Wiebenga A."/>
            <person name="De vries R.P."/>
            <person name="Grigoriev I.V."/>
            <person name="Mortensen U.H."/>
            <person name="Andersen M.R."/>
            <person name="Baker S.E."/>
        </authorList>
    </citation>
    <scope>NUCLEOTIDE SEQUENCE</scope>
    <source>
        <strain evidence="1">CBS 121060</strain>
    </source>
</reference>
<dbReference type="EMBL" id="KZ824970">
    <property type="protein sequence ID" value="RAH68023.1"/>
    <property type="molecule type" value="Genomic_DNA"/>
</dbReference>
<organism evidence="1 2">
    <name type="scientific">Aspergillus aculeatinus CBS 121060</name>
    <dbReference type="NCBI Taxonomy" id="1448322"/>
    <lineage>
        <taxon>Eukaryota</taxon>
        <taxon>Fungi</taxon>
        <taxon>Dikarya</taxon>
        <taxon>Ascomycota</taxon>
        <taxon>Pezizomycotina</taxon>
        <taxon>Eurotiomycetes</taxon>
        <taxon>Eurotiomycetidae</taxon>
        <taxon>Eurotiales</taxon>
        <taxon>Aspergillaceae</taxon>
        <taxon>Aspergillus</taxon>
        <taxon>Aspergillus subgen. Circumdati</taxon>
    </lineage>
</organism>
<protein>
    <submittedName>
        <fullName evidence="1">Uncharacterized protein</fullName>
    </submittedName>
</protein>